<feature type="transmembrane region" description="Helical" evidence="1">
    <location>
        <begin position="294"/>
        <end position="316"/>
    </location>
</feature>
<keyword evidence="1" id="KW-0472">Membrane</keyword>
<feature type="transmembrane region" description="Helical" evidence="1">
    <location>
        <begin position="225"/>
        <end position="244"/>
    </location>
</feature>
<feature type="transmembrane region" description="Helical" evidence="1">
    <location>
        <begin position="79"/>
        <end position="97"/>
    </location>
</feature>
<feature type="transmembrane region" description="Helical" evidence="1">
    <location>
        <begin position="358"/>
        <end position="375"/>
    </location>
</feature>
<accession>A0ABN2LZH6</accession>
<sequence>MTGTAAGHEESEKRVSWIELYFDVVFVFAVRQVAHVMVEWPDWRGVMTALGVFLALWWTWIGFVILYNRHGEDRASQRLFLLVGTIPCAIAATQTHAVTDGHVGGLALALAGARLVLAVAYPTTSGEGPAAGRSAGMSYALSAAVFAVSAFIPPPWQYALWVFALAQEAGFLMLAEVREGRRPAREDQGRASEAGERRREQFDALLTPPADPGRAVNAAHLAERFNLFMIILLGEVVIAVAYTAVDMHGAEGAVQLGLLAGLVLAGALWWIYFDSSAGINEFVLRASGGNPAMAYGIYAGGHLPPAFALLLIAAGIDLSLHDDPPVAATWLVSIGLAVYLVGTRGFTIGALPHWYLRALRVLLVTATVCLALLHLLVSPPIVVTIIAVWAVLAAVVVTVRAPIALRRLRENPLHLFGNR</sequence>
<dbReference type="Proteomes" id="UP001500218">
    <property type="component" value="Unassembled WGS sequence"/>
</dbReference>
<evidence type="ECO:0000313" key="3">
    <source>
        <dbReference type="Proteomes" id="UP001500218"/>
    </source>
</evidence>
<proteinExistence type="predicted"/>
<gene>
    <name evidence="2" type="ORF">GCM10009682_27290</name>
</gene>
<reference evidence="2 3" key="1">
    <citation type="journal article" date="2019" name="Int. J. Syst. Evol. Microbiol.">
        <title>The Global Catalogue of Microorganisms (GCM) 10K type strain sequencing project: providing services to taxonomists for standard genome sequencing and annotation.</title>
        <authorList>
            <consortium name="The Broad Institute Genomics Platform"/>
            <consortium name="The Broad Institute Genome Sequencing Center for Infectious Disease"/>
            <person name="Wu L."/>
            <person name="Ma J."/>
        </authorList>
    </citation>
    <scope>NUCLEOTIDE SEQUENCE [LARGE SCALE GENOMIC DNA]</scope>
    <source>
        <strain evidence="2 3">JCM 13250</strain>
    </source>
</reference>
<dbReference type="PANTHER" id="PTHR36840">
    <property type="entry name" value="BLL5714 PROTEIN"/>
    <property type="match status" value="1"/>
</dbReference>
<dbReference type="EMBL" id="BAAALT010000073">
    <property type="protein sequence ID" value="GAA1804086.1"/>
    <property type="molecule type" value="Genomic_DNA"/>
</dbReference>
<feature type="transmembrane region" description="Helical" evidence="1">
    <location>
        <begin position="256"/>
        <end position="273"/>
    </location>
</feature>
<protein>
    <submittedName>
        <fullName evidence="2">Low temperature requirement protein A</fullName>
    </submittedName>
</protein>
<evidence type="ECO:0000313" key="2">
    <source>
        <dbReference type="EMBL" id="GAA1804086.1"/>
    </source>
</evidence>
<dbReference type="RefSeq" id="WP_344130509.1">
    <property type="nucleotide sequence ID" value="NZ_BAAALT010000073.1"/>
</dbReference>
<keyword evidence="3" id="KW-1185">Reference proteome</keyword>
<evidence type="ECO:0000256" key="1">
    <source>
        <dbReference type="SAM" id="Phobius"/>
    </source>
</evidence>
<keyword evidence="1" id="KW-1133">Transmembrane helix</keyword>
<feature type="transmembrane region" description="Helical" evidence="1">
    <location>
        <begin position="46"/>
        <end position="67"/>
    </location>
</feature>
<comment type="caution">
    <text evidence="2">The sequence shown here is derived from an EMBL/GenBank/DDBJ whole genome shotgun (WGS) entry which is preliminary data.</text>
</comment>
<dbReference type="Pfam" id="PF06772">
    <property type="entry name" value="LtrA"/>
    <property type="match status" value="1"/>
</dbReference>
<organism evidence="2 3">
    <name type="scientific">Luedemannella flava</name>
    <dbReference type="NCBI Taxonomy" id="349316"/>
    <lineage>
        <taxon>Bacteria</taxon>
        <taxon>Bacillati</taxon>
        <taxon>Actinomycetota</taxon>
        <taxon>Actinomycetes</taxon>
        <taxon>Micromonosporales</taxon>
        <taxon>Micromonosporaceae</taxon>
        <taxon>Luedemannella</taxon>
    </lineage>
</organism>
<feature type="transmembrane region" description="Helical" evidence="1">
    <location>
        <begin position="381"/>
        <end position="399"/>
    </location>
</feature>
<name>A0ABN2LZH6_9ACTN</name>
<keyword evidence="1" id="KW-0812">Transmembrane</keyword>
<dbReference type="PANTHER" id="PTHR36840:SF1">
    <property type="entry name" value="BLL5714 PROTEIN"/>
    <property type="match status" value="1"/>
</dbReference>
<dbReference type="InterPro" id="IPR010640">
    <property type="entry name" value="Low_temperature_requirement_A"/>
</dbReference>
<feature type="transmembrane region" description="Helical" evidence="1">
    <location>
        <begin position="328"/>
        <end position="346"/>
    </location>
</feature>